<name>A0A388SH96_9BURK</name>
<evidence type="ECO:0000313" key="1">
    <source>
        <dbReference type="EMBL" id="GBO94810.1"/>
    </source>
</evidence>
<evidence type="ECO:0000313" key="2">
    <source>
        <dbReference type="Proteomes" id="UP000266091"/>
    </source>
</evidence>
<dbReference type="Gene3D" id="3.30.2390.10">
    <property type="entry name" value="TTHA1013-like"/>
    <property type="match status" value="1"/>
</dbReference>
<accession>A0A401LHG7</accession>
<dbReference type="RefSeq" id="WP_116271011.1">
    <property type="nucleotide sequence ID" value="NZ_BGZJ01000002.1"/>
</dbReference>
<dbReference type="Proteomes" id="UP000266091">
    <property type="component" value="Unassembled WGS sequence"/>
</dbReference>
<protein>
    <recommendedName>
        <fullName evidence="3">DUF1902 domain-containing protein</fullName>
    </recommendedName>
</protein>
<sequence length="90" mass="9879">MEYRVGSEGWTEAAKAGLPLFCDVSARWDPEANVFVAESEDFLPAFACVAESPTWEGLGKELDAVFSDALESVLGYQESLPRLTHRIRAA</sequence>
<dbReference type="AlphaFoldDB" id="A0A388SH96"/>
<accession>A0A388SH96</accession>
<dbReference type="OrthoDB" id="9871682at2"/>
<dbReference type="EMBL" id="BGZJ01000002">
    <property type="protein sequence ID" value="GBO94810.1"/>
    <property type="molecule type" value="Genomic_DNA"/>
</dbReference>
<keyword evidence="2" id="KW-1185">Reference proteome</keyword>
<proteinExistence type="predicted"/>
<reference evidence="1 2" key="1">
    <citation type="journal article" date="2018" name="Int. J. Syst. Evol. Microbiol.">
        <title>Mesosutterella multiformis gen. nov., sp. nov., a member of the family Sutterellaceae and Sutterella megalosphaeroides sp. nov., isolated from human faeces.</title>
        <authorList>
            <person name="Sakamoto M."/>
            <person name="Ikeyama N."/>
            <person name="Kunihiro T."/>
            <person name="Iino T."/>
            <person name="Yuki M."/>
            <person name="Ohkuma M."/>
        </authorList>
    </citation>
    <scope>NUCLEOTIDE SEQUENCE [LARGE SCALE GENOMIC DNA]</scope>
    <source>
        <strain evidence="1 2">4NBBH2</strain>
    </source>
</reference>
<gene>
    <name evidence="1" type="ORF">MESMUL_21640</name>
</gene>
<comment type="caution">
    <text evidence="1">The sequence shown here is derived from an EMBL/GenBank/DDBJ whole genome shotgun (WGS) entry which is preliminary data.</text>
</comment>
<organism evidence="1 2">
    <name type="scientific">Mesosutterella multiformis</name>
    <dbReference type="NCBI Taxonomy" id="2259133"/>
    <lineage>
        <taxon>Bacteria</taxon>
        <taxon>Pseudomonadati</taxon>
        <taxon>Pseudomonadota</taxon>
        <taxon>Betaproteobacteria</taxon>
        <taxon>Burkholderiales</taxon>
        <taxon>Sutterellaceae</taxon>
        <taxon>Mesosutterella</taxon>
    </lineage>
</organism>
<evidence type="ECO:0008006" key="3">
    <source>
        <dbReference type="Google" id="ProtNLM"/>
    </source>
</evidence>